<evidence type="ECO:0000313" key="7">
    <source>
        <dbReference type="EMBL" id="THZ26102.1"/>
    </source>
</evidence>
<feature type="transmembrane region" description="Helical" evidence="6">
    <location>
        <begin position="490"/>
        <end position="510"/>
    </location>
</feature>
<dbReference type="InterPro" id="IPR001248">
    <property type="entry name" value="Pur-cyt_permease"/>
</dbReference>
<feature type="transmembrane region" description="Helical" evidence="6">
    <location>
        <begin position="214"/>
        <end position="232"/>
    </location>
</feature>
<dbReference type="EMBL" id="QZBM01000076">
    <property type="protein sequence ID" value="THZ26102.1"/>
    <property type="molecule type" value="Genomic_DNA"/>
</dbReference>
<keyword evidence="3 6" id="KW-0812">Transmembrane</keyword>
<comment type="caution">
    <text evidence="7">The sequence shown here is derived from an EMBL/GenBank/DDBJ whole genome shotgun (WGS) entry which is preliminary data.</text>
</comment>
<evidence type="ECO:0000256" key="1">
    <source>
        <dbReference type="ARBA" id="ARBA00004141"/>
    </source>
</evidence>
<proteinExistence type="inferred from homology"/>
<feature type="transmembrane region" description="Helical" evidence="6">
    <location>
        <begin position="77"/>
        <end position="98"/>
    </location>
</feature>
<dbReference type="InterPro" id="IPR045225">
    <property type="entry name" value="Uracil/uridine/allantoin_perm"/>
</dbReference>
<dbReference type="Gene3D" id="1.10.4160.10">
    <property type="entry name" value="Hydantoin permease"/>
    <property type="match status" value="1"/>
</dbReference>
<evidence type="ECO:0000256" key="4">
    <source>
        <dbReference type="ARBA" id="ARBA00022989"/>
    </source>
</evidence>
<keyword evidence="4 6" id="KW-1133">Transmembrane helix</keyword>
<sequence>MDGQQQRVPRIHILYEAYIIPPLRRRRPFSQYTMEKDSKVSRALKALEVRHEPGLTDVQLMLNNDDLKPVEKERRQWGAWHFVAFWMADSFNINTWMISSASVQDGLSWWQSWICVWIGYTIAAIFVVLTGRIGAKYHISFPVVSRSSFGIWGGLWPVFNRAAMACVWYGVQSWIGGTCVYLMIRSIWPSWDKYALGGPKNSLPESSGTNTRDFVSFFLFWLCSLPALWFPVHKIRHLFAVKSIVAPAAGIAFFIWAIVRAKGLGPIVRQPAELHGNELAWAIVKGIMSAIANFAALIMNNPDFSRFAKRPESAMLPQLITIPVGFAVTSFIGIIVSSSSAVIYGSPVWSPLDLLTNFLNDANVSGATRFGVFVIAAAFSLAQLGTNIAANSVSAGTDMTALFPRFLSIRRGSYICAIVGLCMCPWNLMSSSNNFTTYLSAYSVFLSSIAGVMVCDYYIVRKGYLQVRNLYSADKTGPYYFTFGIHWRAYASYIAGILINVVGFAGAVGQKVPKGATYIYDLNYFCGFFVAAITYWCLCKVSPIPATSETWLEVDDDGEQNSLEYDGQFDEEAMGEIDGKEVDAKVTQY</sequence>
<dbReference type="FunFam" id="1.10.4160.10:FF:000001">
    <property type="entry name" value="Uracil permease, putative"/>
    <property type="match status" value="1"/>
</dbReference>
<dbReference type="GO" id="GO:0005886">
    <property type="term" value="C:plasma membrane"/>
    <property type="evidence" value="ECO:0007669"/>
    <property type="project" value="TreeGrafter"/>
</dbReference>
<dbReference type="NCBIfam" id="TIGR00800">
    <property type="entry name" value="ncs1"/>
    <property type="match status" value="1"/>
</dbReference>
<dbReference type="CDD" id="cd11482">
    <property type="entry name" value="SLC-NCS1sbd_NRT1-like"/>
    <property type="match status" value="1"/>
</dbReference>
<dbReference type="Proteomes" id="UP000308005">
    <property type="component" value="Unassembled WGS sequence"/>
</dbReference>
<accession>A0A4S9TM09</accession>
<feature type="transmembrane region" description="Helical" evidence="6">
    <location>
        <begin position="441"/>
        <end position="460"/>
    </location>
</feature>
<feature type="transmembrane region" description="Helical" evidence="6">
    <location>
        <begin position="319"/>
        <end position="346"/>
    </location>
</feature>
<reference evidence="7 8" key="1">
    <citation type="submission" date="2018-10" db="EMBL/GenBank/DDBJ databases">
        <title>Fifty Aureobasidium pullulans genomes reveal a recombining polyextremotolerant generalist.</title>
        <authorList>
            <person name="Gostincar C."/>
            <person name="Turk M."/>
            <person name="Zajc J."/>
            <person name="Gunde-Cimerman N."/>
        </authorList>
    </citation>
    <scope>NUCLEOTIDE SEQUENCE [LARGE SCALE GENOMIC DNA]</scope>
    <source>
        <strain evidence="7 8">EXF-3863</strain>
    </source>
</reference>
<dbReference type="Pfam" id="PF02133">
    <property type="entry name" value="Transp_cyt_pur"/>
    <property type="match status" value="1"/>
</dbReference>
<comment type="subcellular location">
    <subcellularLocation>
        <location evidence="1">Membrane</location>
        <topology evidence="1">Multi-pass membrane protein</topology>
    </subcellularLocation>
</comment>
<evidence type="ECO:0000256" key="2">
    <source>
        <dbReference type="ARBA" id="ARBA00008974"/>
    </source>
</evidence>
<feature type="transmembrane region" description="Helical" evidence="6">
    <location>
        <begin position="411"/>
        <end position="429"/>
    </location>
</feature>
<keyword evidence="5 6" id="KW-0472">Membrane</keyword>
<comment type="similarity">
    <text evidence="2">Belongs to the purine-cytosine permease (2.A.39) family.</text>
</comment>
<feature type="transmembrane region" description="Helical" evidence="6">
    <location>
        <begin position="110"/>
        <end position="129"/>
    </location>
</feature>
<dbReference type="PANTHER" id="PTHR30618:SF2">
    <property type="entry name" value="ALLANTOIN PERMEASE-RELATED"/>
    <property type="match status" value="1"/>
</dbReference>
<dbReference type="AlphaFoldDB" id="A0A4S9TM09"/>
<feature type="transmembrane region" description="Helical" evidence="6">
    <location>
        <begin position="366"/>
        <end position="390"/>
    </location>
</feature>
<protein>
    <submittedName>
        <fullName evidence="7">Uracil permease</fullName>
    </submittedName>
</protein>
<dbReference type="PANTHER" id="PTHR30618">
    <property type="entry name" value="NCS1 FAMILY PURINE/PYRIMIDINE TRANSPORTER"/>
    <property type="match status" value="1"/>
</dbReference>
<feature type="transmembrane region" description="Helical" evidence="6">
    <location>
        <begin position="239"/>
        <end position="259"/>
    </location>
</feature>
<dbReference type="GO" id="GO:0015205">
    <property type="term" value="F:nucleobase transmembrane transporter activity"/>
    <property type="evidence" value="ECO:0007669"/>
    <property type="project" value="TreeGrafter"/>
</dbReference>
<gene>
    <name evidence="7" type="ORF">D6C91_02727</name>
</gene>
<organism evidence="7 8">
    <name type="scientific">Aureobasidium pullulans</name>
    <name type="common">Black yeast</name>
    <name type="synonym">Pullularia pullulans</name>
    <dbReference type="NCBI Taxonomy" id="5580"/>
    <lineage>
        <taxon>Eukaryota</taxon>
        <taxon>Fungi</taxon>
        <taxon>Dikarya</taxon>
        <taxon>Ascomycota</taxon>
        <taxon>Pezizomycotina</taxon>
        <taxon>Dothideomycetes</taxon>
        <taxon>Dothideomycetidae</taxon>
        <taxon>Dothideales</taxon>
        <taxon>Saccotheciaceae</taxon>
        <taxon>Aureobasidium</taxon>
    </lineage>
</organism>
<evidence type="ECO:0000256" key="5">
    <source>
        <dbReference type="ARBA" id="ARBA00023136"/>
    </source>
</evidence>
<name>A0A4S9TM09_AURPU</name>
<feature type="transmembrane region" description="Helical" evidence="6">
    <location>
        <begin position="279"/>
        <end position="298"/>
    </location>
</feature>
<feature type="transmembrane region" description="Helical" evidence="6">
    <location>
        <begin position="522"/>
        <end position="538"/>
    </location>
</feature>
<evidence type="ECO:0000313" key="8">
    <source>
        <dbReference type="Proteomes" id="UP000308005"/>
    </source>
</evidence>
<evidence type="ECO:0000256" key="3">
    <source>
        <dbReference type="ARBA" id="ARBA00022692"/>
    </source>
</evidence>
<dbReference type="InterPro" id="IPR012681">
    <property type="entry name" value="NCS1"/>
</dbReference>
<evidence type="ECO:0000256" key="6">
    <source>
        <dbReference type="SAM" id="Phobius"/>
    </source>
</evidence>